<dbReference type="InterPro" id="IPR014710">
    <property type="entry name" value="RmlC-like_jellyroll"/>
</dbReference>
<dbReference type="Gene3D" id="1.10.10.60">
    <property type="entry name" value="Homeodomain-like"/>
    <property type="match status" value="2"/>
</dbReference>
<dbReference type="PANTHER" id="PTHR43280">
    <property type="entry name" value="ARAC-FAMILY TRANSCRIPTIONAL REGULATOR"/>
    <property type="match status" value="1"/>
</dbReference>
<sequence length="298" mass="34630">MGPKFLNKHTKSAEQSFYCKLAEVPHTYDQFHYHKEYELLYVLENNGTRFMGDSILPFSNDDLVLVGPNLPHYWQSEPKYYENNPLLSAKLVLIQFETDFAGKDFFDLPEMKNVKKLLHAAHRGVKVKIKFAKKIKEKMIGITEKTGWNQMISLLDLLCNIGESDYELLASEGFSQSYYKSNNEEKISNIYNYLVQNHHRNLTLAEVAEHANMNASAFCRYFKSVTNKTLSESLNDIRIGIACRKLIDTELSIAEIGYLCGYQNVSYFNRQFKIVKNINPTAYRMKHLSKMYREPEVV</sequence>
<dbReference type="PROSITE" id="PS01124">
    <property type="entry name" value="HTH_ARAC_FAMILY_2"/>
    <property type="match status" value="1"/>
</dbReference>
<keyword evidence="6" id="KW-1185">Reference proteome</keyword>
<feature type="domain" description="HTH araC/xylS-type" evidence="4">
    <location>
        <begin position="188"/>
        <end position="286"/>
    </location>
</feature>
<dbReference type="InterPro" id="IPR011051">
    <property type="entry name" value="RmlC_Cupin_sf"/>
</dbReference>
<name>A0ABV8NQX0_9SPHI</name>
<evidence type="ECO:0000259" key="4">
    <source>
        <dbReference type="PROSITE" id="PS01124"/>
    </source>
</evidence>
<evidence type="ECO:0000313" key="5">
    <source>
        <dbReference type="EMBL" id="MFC4198839.1"/>
    </source>
</evidence>
<proteinExistence type="predicted"/>
<dbReference type="SUPFAM" id="SSF46689">
    <property type="entry name" value="Homeodomain-like"/>
    <property type="match status" value="2"/>
</dbReference>
<dbReference type="PANTHER" id="PTHR43280:SF27">
    <property type="entry name" value="TRANSCRIPTIONAL REGULATOR MTLR"/>
    <property type="match status" value="1"/>
</dbReference>
<evidence type="ECO:0000313" key="6">
    <source>
        <dbReference type="Proteomes" id="UP001595792"/>
    </source>
</evidence>
<dbReference type="Gene3D" id="2.60.120.10">
    <property type="entry name" value="Jelly Rolls"/>
    <property type="match status" value="1"/>
</dbReference>
<gene>
    <name evidence="5" type="ORF">ACFOUY_19185</name>
</gene>
<organism evidence="5 6">
    <name type="scientific">Pedobacter jamesrossensis</name>
    <dbReference type="NCBI Taxonomy" id="1908238"/>
    <lineage>
        <taxon>Bacteria</taxon>
        <taxon>Pseudomonadati</taxon>
        <taxon>Bacteroidota</taxon>
        <taxon>Sphingobacteriia</taxon>
        <taxon>Sphingobacteriales</taxon>
        <taxon>Sphingobacteriaceae</taxon>
        <taxon>Pedobacter</taxon>
    </lineage>
</organism>
<dbReference type="RefSeq" id="WP_378962886.1">
    <property type="nucleotide sequence ID" value="NZ_JBHRXC010000001.1"/>
</dbReference>
<evidence type="ECO:0000256" key="3">
    <source>
        <dbReference type="ARBA" id="ARBA00023163"/>
    </source>
</evidence>
<dbReference type="InterPro" id="IPR018060">
    <property type="entry name" value="HTH_AraC"/>
</dbReference>
<protein>
    <submittedName>
        <fullName evidence="5">AraC family transcriptional regulator</fullName>
    </submittedName>
</protein>
<reference evidence="6" key="1">
    <citation type="journal article" date="2019" name="Int. J. Syst. Evol. Microbiol.">
        <title>The Global Catalogue of Microorganisms (GCM) 10K type strain sequencing project: providing services to taxonomists for standard genome sequencing and annotation.</title>
        <authorList>
            <consortium name="The Broad Institute Genomics Platform"/>
            <consortium name="The Broad Institute Genome Sequencing Center for Infectious Disease"/>
            <person name="Wu L."/>
            <person name="Ma J."/>
        </authorList>
    </citation>
    <scope>NUCLEOTIDE SEQUENCE [LARGE SCALE GENOMIC DNA]</scope>
    <source>
        <strain evidence="6">CCM 8689</strain>
    </source>
</reference>
<keyword evidence="1" id="KW-0805">Transcription regulation</keyword>
<dbReference type="CDD" id="cd06976">
    <property type="entry name" value="cupin_MtlR-like_N"/>
    <property type="match status" value="1"/>
</dbReference>
<accession>A0ABV8NQX0</accession>
<comment type="caution">
    <text evidence="5">The sequence shown here is derived from an EMBL/GenBank/DDBJ whole genome shotgun (WGS) entry which is preliminary data.</text>
</comment>
<dbReference type="Proteomes" id="UP001595792">
    <property type="component" value="Unassembled WGS sequence"/>
</dbReference>
<dbReference type="InterPro" id="IPR009057">
    <property type="entry name" value="Homeodomain-like_sf"/>
</dbReference>
<dbReference type="Pfam" id="PF12833">
    <property type="entry name" value="HTH_18"/>
    <property type="match status" value="1"/>
</dbReference>
<dbReference type="SMART" id="SM00342">
    <property type="entry name" value="HTH_ARAC"/>
    <property type="match status" value="1"/>
</dbReference>
<keyword evidence="3" id="KW-0804">Transcription</keyword>
<keyword evidence="2" id="KW-0238">DNA-binding</keyword>
<dbReference type="EMBL" id="JBHSBY010000143">
    <property type="protein sequence ID" value="MFC4198839.1"/>
    <property type="molecule type" value="Genomic_DNA"/>
</dbReference>
<dbReference type="SUPFAM" id="SSF51182">
    <property type="entry name" value="RmlC-like cupins"/>
    <property type="match status" value="1"/>
</dbReference>
<evidence type="ECO:0000256" key="2">
    <source>
        <dbReference type="ARBA" id="ARBA00023125"/>
    </source>
</evidence>
<evidence type="ECO:0000256" key="1">
    <source>
        <dbReference type="ARBA" id="ARBA00023015"/>
    </source>
</evidence>